<dbReference type="PANTHER" id="PTHR46743">
    <property type="entry name" value="TEICHOIC ACIDS EXPORT ATP-BINDING PROTEIN TAGH"/>
    <property type="match status" value="1"/>
</dbReference>
<evidence type="ECO:0000256" key="3">
    <source>
        <dbReference type="ARBA" id="ARBA00022741"/>
    </source>
</evidence>
<dbReference type="SMART" id="SM00382">
    <property type="entry name" value="AAA"/>
    <property type="match status" value="1"/>
</dbReference>
<reference evidence="6 7" key="2">
    <citation type="submission" date="2011-11" db="EMBL/GenBank/DDBJ databases">
        <authorList>
            <consortium name="US DOE Joint Genome Institute"/>
            <person name="Lucas S."/>
            <person name="Han J."/>
            <person name="Lapidus A."/>
            <person name="Cheng J.-F."/>
            <person name="Goodwin L."/>
            <person name="Pitluck S."/>
            <person name="Peters L."/>
            <person name="Ovchinnikova G."/>
            <person name="Zhang X."/>
            <person name="Detter J.C."/>
            <person name="Han C."/>
            <person name="Tapia R."/>
            <person name="Land M."/>
            <person name="Hauser L."/>
            <person name="Kyrpides N."/>
            <person name="Ivanova N."/>
            <person name="Pagani I."/>
            <person name="Vogl K."/>
            <person name="Liu Z."/>
            <person name="Overmann J."/>
            <person name="Frigaard N.-U."/>
            <person name="Bryant D."/>
            <person name="Woyke T."/>
        </authorList>
    </citation>
    <scope>NUCLEOTIDE SEQUENCE [LARGE SCALE GENOMIC DNA]</scope>
    <source>
        <strain evidence="6 7">970</strain>
    </source>
</reference>
<dbReference type="STRING" id="631362.Thi970DRAFT_02811"/>
<evidence type="ECO:0000313" key="7">
    <source>
        <dbReference type="Proteomes" id="UP000002964"/>
    </source>
</evidence>
<dbReference type="RefSeq" id="WP_009149456.1">
    <property type="nucleotide sequence ID" value="NZ_CP121471.1"/>
</dbReference>
<dbReference type="GO" id="GO:0005524">
    <property type="term" value="F:ATP binding"/>
    <property type="evidence" value="ECO:0007669"/>
    <property type="project" value="UniProtKB-KW"/>
</dbReference>
<keyword evidence="3" id="KW-0547">Nucleotide-binding</keyword>
<dbReference type="Pfam" id="PF00005">
    <property type="entry name" value="ABC_tran"/>
    <property type="match status" value="1"/>
</dbReference>
<proteinExistence type="inferred from homology"/>
<dbReference type="PROSITE" id="PS50893">
    <property type="entry name" value="ABC_TRANSPORTER_2"/>
    <property type="match status" value="1"/>
</dbReference>
<dbReference type="PANTHER" id="PTHR46743:SF2">
    <property type="entry name" value="TEICHOIC ACIDS EXPORT ATP-BINDING PROTEIN TAGH"/>
    <property type="match status" value="1"/>
</dbReference>
<evidence type="ECO:0000256" key="1">
    <source>
        <dbReference type="ARBA" id="ARBA00005417"/>
    </source>
</evidence>
<dbReference type="InterPro" id="IPR029439">
    <property type="entry name" value="Wzt_C"/>
</dbReference>
<dbReference type="CDD" id="cd03220">
    <property type="entry name" value="ABC_KpsT_Wzt"/>
    <property type="match status" value="1"/>
</dbReference>
<dbReference type="GO" id="GO:0016887">
    <property type="term" value="F:ATP hydrolysis activity"/>
    <property type="evidence" value="ECO:0007669"/>
    <property type="project" value="InterPro"/>
</dbReference>
<dbReference type="InterPro" id="IPR050683">
    <property type="entry name" value="Bact_Polysacc_Export_ATP-bd"/>
</dbReference>
<keyword evidence="7" id="KW-1185">Reference proteome</keyword>
<dbReference type="eggNOG" id="COG1134">
    <property type="taxonomic scope" value="Bacteria"/>
</dbReference>
<dbReference type="PROSITE" id="PS00211">
    <property type="entry name" value="ABC_TRANSPORTER_1"/>
    <property type="match status" value="1"/>
</dbReference>
<comment type="similarity">
    <text evidence="1">Belongs to the ABC transporter superfamily.</text>
</comment>
<dbReference type="GO" id="GO:0016020">
    <property type="term" value="C:membrane"/>
    <property type="evidence" value="ECO:0007669"/>
    <property type="project" value="InterPro"/>
</dbReference>
<evidence type="ECO:0000256" key="4">
    <source>
        <dbReference type="ARBA" id="ARBA00022840"/>
    </source>
</evidence>
<feature type="domain" description="ABC transporter" evidence="5">
    <location>
        <begin position="34"/>
        <end position="253"/>
    </location>
</feature>
<protein>
    <submittedName>
        <fullName evidence="6">ABC-type polysaccharide/polyol phosphate transport system, ATPase component</fullName>
    </submittedName>
</protein>
<dbReference type="InterPro" id="IPR017871">
    <property type="entry name" value="ABC_transporter-like_CS"/>
</dbReference>
<keyword evidence="4" id="KW-0067">ATP-binding</keyword>
<evidence type="ECO:0000259" key="5">
    <source>
        <dbReference type="PROSITE" id="PS50893"/>
    </source>
</evidence>
<dbReference type="Gene3D" id="2.70.50.60">
    <property type="entry name" value="abc- transporter (atp binding component) like domain"/>
    <property type="match status" value="1"/>
</dbReference>
<accession>H8Z1R4</accession>
<dbReference type="SUPFAM" id="SSF52540">
    <property type="entry name" value="P-loop containing nucleoside triphosphate hydrolases"/>
    <property type="match status" value="1"/>
</dbReference>
<organism evidence="6 7">
    <name type="scientific">Thiorhodovibrio frisius</name>
    <dbReference type="NCBI Taxonomy" id="631362"/>
    <lineage>
        <taxon>Bacteria</taxon>
        <taxon>Pseudomonadati</taxon>
        <taxon>Pseudomonadota</taxon>
        <taxon>Gammaproteobacteria</taxon>
        <taxon>Chromatiales</taxon>
        <taxon>Chromatiaceae</taxon>
        <taxon>Thiorhodovibrio</taxon>
    </lineage>
</organism>
<dbReference type="Pfam" id="PF14524">
    <property type="entry name" value="Wzt_C"/>
    <property type="match status" value="1"/>
</dbReference>
<dbReference type="HOGENOM" id="CLU_000604_101_1_6"/>
<dbReference type="AlphaFoldDB" id="H8Z1R4"/>
<dbReference type="Gene3D" id="3.40.50.300">
    <property type="entry name" value="P-loop containing nucleotide triphosphate hydrolases"/>
    <property type="match status" value="1"/>
</dbReference>
<keyword evidence="2" id="KW-0813">Transport</keyword>
<sequence>MRTSGRDTEQPIAIRVSGLSKAFRVWQRPADMLLEALSLGRRHTDLQALKAISFEVRRGSVTGIMGRNGAGKSTLLRIVAGTLDATGGSMEVNGRISAILELGTGFSPEYTGRDNIYLGGMCLGLKRHEIKDRFNEIVAFSELAEFIDMPFRTFSSGMQARLTFAVATSVDPDILIIDEALAVGDARFQVKSFDRVREFKRRGKAILLVSHDMNQIASICDHAILLEKGRIVADGAPKEVCNIYHEMLFAPAVASMADETTRSSVSATDSGTVSEVGIKRDVAERAMSTLSADSVMMADAAPADASLIPQQTTSAFAPPLTAASKEHRYGDGMARIVSMGITTSDGRPVARLISLMDYRLVCRVRAMRDVPQLVFGWLLRDKRGLDLFGWDTQTAGLAPVDMKSGEEHDFVVGFSACLGPGRFFVTSAIAQTDGHKHDVRLDALEIAVEGALDLYTTSLVNLAPHMVS</sequence>
<gene>
    <name evidence="6" type="ORF">Thi970DRAFT_02811</name>
</gene>
<evidence type="ECO:0000313" key="6">
    <source>
        <dbReference type="EMBL" id="EIC22542.1"/>
    </source>
</evidence>
<dbReference type="EMBL" id="JH603169">
    <property type="protein sequence ID" value="EIC22542.1"/>
    <property type="molecule type" value="Genomic_DNA"/>
</dbReference>
<evidence type="ECO:0000256" key="2">
    <source>
        <dbReference type="ARBA" id="ARBA00022448"/>
    </source>
</evidence>
<name>H8Z1R4_9GAMM</name>
<dbReference type="Proteomes" id="UP000002964">
    <property type="component" value="Unassembled WGS sequence"/>
</dbReference>
<dbReference type="GO" id="GO:0140359">
    <property type="term" value="F:ABC-type transporter activity"/>
    <property type="evidence" value="ECO:0007669"/>
    <property type="project" value="InterPro"/>
</dbReference>
<reference evidence="7" key="1">
    <citation type="submission" date="2011-06" db="EMBL/GenBank/DDBJ databases">
        <authorList>
            <consortium name="US DOE Joint Genome Institute (JGI-PGF)"/>
            <person name="Lucas S."/>
            <person name="Han J."/>
            <person name="Lapidus A."/>
            <person name="Cheng J.-F."/>
            <person name="Goodwin L."/>
            <person name="Pitluck S."/>
            <person name="Peters L."/>
            <person name="Land M.L."/>
            <person name="Hauser L."/>
            <person name="Vogl K."/>
            <person name="Liu Z."/>
            <person name="Overmann J."/>
            <person name="Frigaard N.-U."/>
            <person name="Bryant D.A."/>
            <person name="Woyke T.J."/>
        </authorList>
    </citation>
    <scope>NUCLEOTIDE SEQUENCE [LARGE SCALE GENOMIC DNA]</scope>
    <source>
        <strain evidence="7">970</strain>
    </source>
</reference>
<dbReference type="InterPro" id="IPR003439">
    <property type="entry name" value="ABC_transporter-like_ATP-bd"/>
</dbReference>
<dbReference type="InterPro" id="IPR027417">
    <property type="entry name" value="P-loop_NTPase"/>
</dbReference>
<dbReference type="InterPro" id="IPR015860">
    <property type="entry name" value="ABC_transpr_TagH-like"/>
</dbReference>
<dbReference type="CDD" id="cd10147">
    <property type="entry name" value="Wzt_C-like"/>
    <property type="match status" value="1"/>
</dbReference>
<dbReference type="InterPro" id="IPR003593">
    <property type="entry name" value="AAA+_ATPase"/>
</dbReference>